<keyword evidence="2" id="KW-1185">Reference proteome</keyword>
<evidence type="ECO:0000313" key="1">
    <source>
        <dbReference type="EMBL" id="TMS38648.1"/>
    </source>
</evidence>
<comment type="caution">
    <text evidence="1">The sequence shown here is derived from an EMBL/GenBank/DDBJ whole genome shotgun (WGS) entry which is preliminary data.</text>
</comment>
<gene>
    <name evidence="1" type="ORF">L596_005325</name>
</gene>
<sequence length="69" mass="8061">MTRLRECVNCLNTHANMRVRFVNSTSLRGQRNPNSRHFDPFNLRTQWFRALASLENSFGSLLCFRGTVD</sequence>
<evidence type="ECO:0000313" key="2">
    <source>
        <dbReference type="Proteomes" id="UP000298663"/>
    </source>
</evidence>
<protein>
    <submittedName>
        <fullName evidence="1">Uncharacterized protein</fullName>
    </submittedName>
</protein>
<proteinExistence type="predicted"/>
<accession>A0A4U8V331</accession>
<reference evidence="1 2" key="2">
    <citation type="journal article" date="2019" name="G3 (Bethesda)">
        <title>Hybrid Assembly of the Genome of the Entomopathogenic Nematode Steinernema carpocapsae Identifies the X-Chromosome.</title>
        <authorList>
            <person name="Serra L."/>
            <person name="Macchietto M."/>
            <person name="Macias-Munoz A."/>
            <person name="McGill C.J."/>
            <person name="Rodriguez I.M."/>
            <person name="Rodriguez B."/>
            <person name="Murad R."/>
            <person name="Mortazavi A."/>
        </authorList>
    </citation>
    <scope>NUCLEOTIDE SEQUENCE [LARGE SCALE GENOMIC DNA]</scope>
    <source>
        <strain evidence="1 2">ALL</strain>
    </source>
</reference>
<reference evidence="1 2" key="1">
    <citation type="journal article" date="2015" name="Genome Biol.">
        <title>Comparative genomics of Steinernema reveals deeply conserved gene regulatory networks.</title>
        <authorList>
            <person name="Dillman A.R."/>
            <person name="Macchietto M."/>
            <person name="Porter C.F."/>
            <person name="Rogers A."/>
            <person name="Williams B."/>
            <person name="Antoshechkin I."/>
            <person name="Lee M.M."/>
            <person name="Goodwin Z."/>
            <person name="Lu X."/>
            <person name="Lewis E.E."/>
            <person name="Goodrich-Blair H."/>
            <person name="Stock S.P."/>
            <person name="Adams B.J."/>
            <person name="Sternberg P.W."/>
            <person name="Mortazavi A."/>
        </authorList>
    </citation>
    <scope>NUCLEOTIDE SEQUENCE [LARGE SCALE GENOMIC DNA]</scope>
    <source>
        <strain evidence="1 2">ALL</strain>
    </source>
</reference>
<dbReference type="EMBL" id="AZBU02000001">
    <property type="protein sequence ID" value="TMS38648.1"/>
    <property type="molecule type" value="Genomic_DNA"/>
</dbReference>
<name>A0A4U8V331_STECR</name>
<dbReference type="AlphaFoldDB" id="A0A4U8V331"/>
<dbReference type="Proteomes" id="UP000298663">
    <property type="component" value="Unassembled WGS sequence"/>
</dbReference>
<organism evidence="1 2">
    <name type="scientific">Steinernema carpocapsae</name>
    <name type="common">Entomopathogenic nematode</name>
    <dbReference type="NCBI Taxonomy" id="34508"/>
    <lineage>
        <taxon>Eukaryota</taxon>
        <taxon>Metazoa</taxon>
        <taxon>Ecdysozoa</taxon>
        <taxon>Nematoda</taxon>
        <taxon>Chromadorea</taxon>
        <taxon>Rhabditida</taxon>
        <taxon>Tylenchina</taxon>
        <taxon>Panagrolaimomorpha</taxon>
        <taxon>Strongyloidoidea</taxon>
        <taxon>Steinernematidae</taxon>
        <taxon>Steinernema</taxon>
    </lineage>
</organism>